<dbReference type="GO" id="GO:0008236">
    <property type="term" value="F:serine-type peptidase activity"/>
    <property type="evidence" value="ECO:0007669"/>
    <property type="project" value="UniProtKB-KW"/>
</dbReference>
<dbReference type="OrthoDB" id="16520at2759"/>
<name>A0A2T0FJR8_9ASCO</name>
<dbReference type="SUPFAM" id="SSF82171">
    <property type="entry name" value="DPP6 N-terminal domain-like"/>
    <property type="match status" value="1"/>
</dbReference>
<dbReference type="Proteomes" id="UP000238350">
    <property type="component" value="Unassembled WGS sequence"/>
</dbReference>
<dbReference type="Pfam" id="PF00930">
    <property type="entry name" value="DPPIV_N"/>
    <property type="match status" value="1"/>
</dbReference>
<keyword evidence="17" id="KW-1185">Reference proteome</keyword>
<comment type="caution">
    <text evidence="16">The sequence shown here is derived from an EMBL/GenBank/DDBJ whole genome shotgun (WGS) entry which is preliminary data.</text>
</comment>
<evidence type="ECO:0000256" key="3">
    <source>
        <dbReference type="ARBA" id="ARBA00022438"/>
    </source>
</evidence>
<feature type="domain" description="Dipeptidylpeptidase IV N-terminal" evidence="15">
    <location>
        <begin position="135"/>
        <end position="499"/>
    </location>
</feature>
<dbReference type="InterPro" id="IPR029058">
    <property type="entry name" value="AB_hydrolase_fold"/>
</dbReference>
<comment type="subcellular location">
    <subcellularLocation>
        <location evidence="1">Vacuole membrane</location>
        <topology evidence="1">Single-pass type II membrane protein</topology>
    </subcellularLocation>
</comment>
<dbReference type="Gene3D" id="2.140.10.30">
    <property type="entry name" value="Dipeptidylpeptidase IV, N-terminal domain"/>
    <property type="match status" value="1"/>
</dbReference>
<comment type="similarity">
    <text evidence="2">Belongs to the peptidase S9B family.</text>
</comment>
<reference evidence="16 17" key="1">
    <citation type="submission" date="2017-04" db="EMBL/GenBank/DDBJ databases">
        <title>Genome sequencing of [Candida] sorbophila.</title>
        <authorList>
            <person name="Ahn J.O."/>
        </authorList>
    </citation>
    <scope>NUCLEOTIDE SEQUENCE [LARGE SCALE GENOMIC DNA]</scope>
    <source>
        <strain evidence="16 17">DS02</strain>
    </source>
</reference>
<keyword evidence="11 13" id="KW-0472">Membrane</keyword>
<dbReference type="Gene3D" id="3.40.50.1820">
    <property type="entry name" value="alpha/beta hydrolase"/>
    <property type="match status" value="1"/>
</dbReference>
<evidence type="ECO:0000256" key="1">
    <source>
        <dbReference type="ARBA" id="ARBA00004576"/>
    </source>
</evidence>
<dbReference type="GeneID" id="36516596"/>
<evidence type="ECO:0000256" key="12">
    <source>
        <dbReference type="ARBA" id="ARBA00023180"/>
    </source>
</evidence>
<protein>
    <submittedName>
        <fullName evidence="16">Putative dipeptidyl-aminopeptidase B</fullName>
    </submittedName>
</protein>
<evidence type="ECO:0000256" key="11">
    <source>
        <dbReference type="ARBA" id="ARBA00023136"/>
    </source>
</evidence>
<dbReference type="SUPFAM" id="SSF53474">
    <property type="entry name" value="alpha/beta-Hydrolases"/>
    <property type="match status" value="1"/>
</dbReference>
<evidence type="ECO:0000256" key="5">
    <source>
        <dbReference type="ARBA" id="ARBA00022670"/>
    </source>
</evidence>
<dbReference type="RefSeq" id="XP_024665173.1">
    <property type="nucleotide sequence ID" value="XM_024809405.1"/>
</dbReference>
<accession>A0A2T0FJR8</accession>
<dbReference type="PANTHER" id="PTHR11731:SF200">
    <property type="entry name" value="DIPEPTIDYL PEPTIDASE 10, ISOFORM B"/>
    <property type="match status" value="1"/>
</dbReference>
<evidence type="ECO:0000256" key="9">
    <source>
        <dbReference type="ARBA" id="ARBA00022968"/>
    </source>
</evidence>
<dbReference type="GO" id="GO:0006508">
    <property type="term" value="P:proteolysis"/>
    <property type="evidence" value="ECO:0007669"/>
    <property type="project" value="UniProtKB-KW"/>
</dbReference>
<evidence type="ECO:0000256" key="2">
    <source>
        <dbReference type="ARBA" id="ARBA00006150"/>
    </source>
</evidence>
<dbReference type="InterPro" id="IPR001375">
    <property type="entry name" value="Peptidase_S9_cat"/>
</dbReference>
<keyword evidence="12" id="KW-0325">Glycoprotein</keyword>
<dbReference type="GO" id="GO:0005774">
    <property type="term" value="C:vacuolar membrane"/>
    <property type="evidence" value="ECO:0007669"/>
    <property type="project" value="UniProtKB-SubCell"/>
</dbReference>
<dbReference type="InterPro" id="IPR002469">
    <property type="entry name" value="Peptidase_S9B_N"/>
</dbReference>
<evidence type="ECO:0000256" key="6">
    <source>
        <dbReference type="ARBA" id="ARBA00022692"/>
    </source>
</evidence>
<dbReference type="EMBL" id="NDIQ01000021">
    <property type="protein sequence ID" value="PRT55228.1"/>
    <property type="molecule type" value="Genomic_DNA"/>
</dbReference>
<sequence>MSGTYSALDQEAGNVSIDRGLVKRRRNRRIQLSLLVLLVSCSVTAFLLLNNCGWHDDLSSANSVSLDALLKGDYRARHKAISWLPDGIDGEYLETNDDEWFLAKWPAREARHIVNTTITIDGVARTVEHVTLNKQRTHALVSTNRQSNWRWSVFGRYWSIEIDTGKIEPLKAPGENAYMLSIAQFSPKENKVAFVHERNIYVKDIDSGETIQVTTDGGANIFNGIPDWVYEEEVYSGDSVMWWSPNGQFLAYLRTDETDVHTYPLEMFMNKAPGSPALLYPQISEIKYPKAGTINPKISLWLYDAVSNNASEVSVSSFNDRLITEVLWLGDSNLLVKSSDRVSDTLEISVVDAKASSSNVVRTLQSKGSWFEISQNTLHVPADASRGREYDGYIDTVVVDGFNHLAYFSPANASEPTRILTSGKWELGEGSYQVNVATNEVYFVATKRSSTERHIYKVSLVAESGIEQVTPDVEAVFSASFTSDGSHALISYNGPSIPYQKVVKWEANTIVDAPFIEENNELRELVEKLHLGEVIYTELEVEPGVFVNVREIRPSSFSKYTRHPVLFFNYGGPGSQQVVKTFTLDFQRVFAETHNAVVVTVDPRGTGFKGVDFRSVVRDKLGHYESHDVIAVAKDYSARRYIAQETMSIWGWSYGGYLTLKTLEQDGGETFKFGAAVAPVTDFRFYDSIYTERYMHTPQTNPRGYNATAVSDVSSLGKCTRFLIMHGTGDDNVHLQNTLSLVDQLDEKSIGNYDLHFYPDSNHAISFHNANPMVYHRLDQWLWQQHFHASNPDFDF</sequence>
<feature type="transmembrane region" description="Helical" evidence="13">
    <location>
        <begin position="32"/>
        <end position="49"/>
    </location>
</feature>
<dbReference type="GO" id="GO:0008239">
    <property type="term" value="F:dipeptidyl-peptidase activity"/>
    <property type="evidence" value="ECO:0007669"/>
    <property type="project" value="TreeGrafter"/>
</dbReference>
<keyword evidence="9" id="KW-0735">Signal-anchor</keyword>
<feature type="domain" description="Peptidase S9 prolyl oligopeptidase catalytic" evidence="14">
    <location>
        <begin position="589"/>
        <end position="785"/>
    </location>
</feature>
<keyword evidence="10 13" id="KW-1133">Transmembrane helix</keyword>
<evidence type="ECO:0000256" key="4">
    <source>
        <dbReference type="ARBA" id="ARBA00022554"/>
    </source>
</evidence>
<keyword evidence="4" id="KW-0926">Vacuole</keyword>
<dbReference type="GO" id="GO:0005886">
    <property type="term" value="C:plasma membrane"/>
    <property type="evidence" value="ECO:0007669"/>
    <property type="project" value="TreeGrafter"/>
</dbReference>
<evidence type="ECO:0000256" key="7">
    <source>
        <dbReference type="ARBA" id="ARBA00022801"/>
    </source>
</evidence>
<evidence type="ECO:0000256" key="8">
    <source>
        <dbReference type="ARBA" id="ARBA00022825"/>
    </source>
</evidence>
<evidence type="ECO:0000256" key="10">
    <source>
        <dbReference type="ARBA" id="ARBA00022989"/>
    </source>
</evidence>
<gene>
    <name evidence="16" type="ORF">B9G98_02848</name>
</gene>
<keyword evidence="5" id="KW-0645">Protease</keyword>
<keyword evidence="8" id="KW-0720">Serine protease</keyword>
<evidence type="ECO:0000259" key="15">
    <source>
        <dbReference type="Pfam" id="PF00930"/>
    </source>
</evidence>
<dbReference type="STRING" id="45607.A0A2T0FJR8"/>
<organism evidence="16 17">
    <name type="scientific">Wickerhamiella sorbophila</name>
    <dbReference type="NCBI Taxonomy" id="45607"/>
    <lineage>
        <taxon>Eukaryota</taxon>
        <taxon>Fungi</taxon>
        <taxon>Dikarya</taxon>
        <taxon>Ascomycota</taxon>
        <taxon>Saccharomycotina</taxon>
        <taxon>Dipodascomycetes</taxon>
        <taxon>Dipodascales</taxon>
        <taxon>Trichomonascaceae</taxon>
        <taxon>Wickerhamiella</taxon>
    </lineage>
</organism>
<dbReference type="PANTHER" id="PTHR11731">
    <property type="entry name" value="PROTEASE FAMILY S9B,C DIPEPTIDYL-PEPTIDASE IV-RELATED"/>
    <property type="match status" value="1"/>
</dbReference>
<proteinExistence type="inferred from homology"/>
<keyword evidence="6 13" id="KW-0812">Transmembrane</keyword>
<evidence type="ECO:0000313" key="16">
    <source>
        <dbReference type="EMBL" id="PRT55228.1"/>
    </source>
</evidence>
<evidence type="ECO:0000259" key="14">
    <source>
        <dbReference type="Pfam" id="PF00326"/>
    </source>
</evidence>
<evidence type="ECO:0000256" key="13">
    <source>
        <dbReference type="SAM" id="Phobius"/>
    </source>
</evidence>
<dbReference type="AlphaFoldDB" id="A0A2T0FJR8"/>
<dbReference type="FunFam" id="3.40.50.1820:FF:000003">
    <property type="entry name" value="Dipeptidyl peptidase 4"/>
    <property type="match status" value="1"/>
</dbReference>
<dbReference type="GO" id="GO:0004177">
    <property type="term" value="F:aminopeptidase activity"/>
    <property type="evidence" value="ECO:0007669"/>
    <property type="project" value="UniProtKB-KW"/>
</dbReference>
<keyword evidence="3 16" id="KW-0031">Aminopeptidase</keyword>
<dbReference type="InterPro" id="IPR050278">
    <property type="entry name" value="Serine_Prot_S9B/DPPIV"/>
</dbReference>
<keyword evidence="7" id="KW-0378">Hydrolase</keyword>
<evidence type="ECO:0000313" key="17">
    <source>
        <dbReference type="Proteomes" id="UP000238350"/>
    </source>
</evidence>
<dbReference type="Pfam" id="PF00326">
    <property type="entry name" value="Peptidase_S9"/>
    <property type="match status" value="1"/>
</dbReference>